<proteinExistence type="predicted"/>
<dbReference type="RefSeq" id="WP_258365128.1">
    <property type="nucleotide sequence ID" value="NZ_QJJG01000016.1"/>
</dbReference>
<accession>A0A318FIS9</accession>
<evidence type="ECO:0000256" key="1">
    <source>
        <dbReference type="ARBA" id="ARBA00035681"/>
    </source>
</evidence>
<evidence type="ECO:0000313" key="4">
    <source>
        <dbReference type="Proteomes" id="UP000247485"/>
    </source>
</evidence>
<dbReference type="InterPro" id="IPR048144">
    <property type="entry name" value="YicS_fam"/>
</dbReference>
<dbReference type="Proteomes" id="UP000247485">
    <property type="component" value="Unassembled WGS sequence"/>
</dbReference>
<dbReference type="AlphaFoldDB" id="A0A318FIS9"/>
<organism evidence="3 4">
    <name type="scientific">Klebsiella oxytoca</name>
    <dbReference type="NCBI Taxonomy" id="571"/>
    <lineage>
        <taxon>Bacteria</taxon>
        <taxon>Pseudomonadati</taxon>
        <taxon>Pseudomonadota</taxon>
        <taxon>Gammaproteobacteria</taxon>
        <taxon>Enterobacterales</taxon>
        <taxon>Enterobacteriaceae</taxon>
        <taxon>Klebsiella/Raoultella group</taxon>
        <taxon>Klebsiella</taxon>
    </lineage>
</organism>
<feature type="signal peptide" evidence="2">
    <location>
        <begin position="1"/>
        <end position="23"/>
    </location>
</feature>
<feature type="chain" id="PRO_5016255443" description="Uncharacterized protein YicS" evidence="2">
    <location>
        <begin position="24"/>
        <end position="98"/>
    </location>
</feature>
<dbReference type="EMBL" id="QJJG01000016">
    <property type="protein sequence ID" value="PXW40764.1"/>
    <property type="molecule type" value="Genomic_DNA"/>
</dbReference>
<dbReference type="NCBIfam" id="NF041639">
    <property type="entry name" value="YicS_fam"/>
    <property type="match status" value="1"/>
</dbReference>
<sequence>MMKKMSITLSLAVCLALPAVATAAPLSGLKFEQQKQQIVKDVRKNCPASSGMADTIFANRVLESPENKVAVQSAARALDKNNDAAYQKAISGIQCPTQ</sequence>
<protein>
    <recommendedName>
        <fullName evidence="1">Uncharacterized protein YicS</fullName>
    </recommendedName>
</protein>
<gene>
    <name evidence="3" type="ORF">DET57_11654</name>
</gene>
<keyword evidence="2" id="KW-0732">Signal</keyword>
<comment type="caution">
    <text evidence="3">The sequence shown here is derived from an EMBL/GenBank/DDBJ whole genome shotgun (WGS) entry which is preliminary data.</text>
</comment>
<evidence type="ECO:0000256" key="2">
    <source>
        <dbReference type="SAM" id="SignalP"/>
    </source>
</evidence>
<reference evidence="3 4" key="1">
    <citation type="submission" date="2018-05" db="EMBL/GenBank/DDBJ databases">
        <title>Freshwater and sediment microbial communities from various areas in North America, analyzing microbe dynamics in response to fracking.</title>
        <authorList>
            <person name="Lamendella R."/>
        </authorList>
    </citation>
    <scope>NUCLEOTIDE SEQUENCE [LARGE SCALE GENOMIC DNA]</scope>
    <source>
        <strain evidence="3 4">67</strain>
    </source>
</reference>
<name>A0A318FIS9_KLEOX</name>
<evidence type="ECO:0000313" key="3">
    <source>
        <dbReference type="EMBL" id="PXW40764.1"/>
    </source>
</evidence>